<feature type="non-terminal residue" evidence="1">
    <location>
        <position position="1"/>
    </location>
</feature>
<reference evidence="1 2" key="1">
    <citation type="submission" date="2016-06" db="EMBL/GenBank/DDBJ databases">
        <title>The Draft Genome Sequence and Annotation of the Desert Woodrat Neotoma lepida.</title>
        <authorList>
            <person name="Campbell M."/>
            <person name="Oakeson K.F."/>
            <person name="Yandell M."/>
            <person name="Halpert J.R."/>
            <person name="Dearing D."/>
        </authorList>
    </citation>
    <scope>NUCLEOTIDE SEQUENCE [LARGE SCALE GENOMIC DNA]</scope>
    <source>
        <strain evidence="1">417</strain>
        <tissue evidence="1">Liver</tissue>
    </source>
</reference>
<gene>
    <name evidence="1" type="ORF">A6R68_05141</name>
</gene>
<organism evidence="1 2">
    <name type="scientific">Neotoma lepida</name>
    <name type="common">Desert woodrat</name>
    <dbReference type="NCBI Taxonomy" id="56216"/>
    <lineage>
        <taxon>Eukaryota</taxon>
        <taxon>Metazoa</taxon>
        <taxon>Chordata</taxon>
        <taxon>Craniata</taxon>
        <taxon>Vertebrata</taxon>
        <taxon>Euteleostomi</taxon>
        <taxon>Mammalia</taxon>
        <taxon>Eutheria</taxon>
        <taxon>Euarchontoglires</taxon>
        <taxon>Glires</taxon>
        <taxon>Rodentia</taxon>
        <taxon>Myomorpha</taxon>
        <taxon>Muroidea</taxon>
        <taxon>Cricetidae</taxon>
        <taxon>Neotominae</taxon>
        <taxon>Neotoma</taxon>
    </lineage>
</organism>
<evidence type="ECO:0000313" key="2">
    <source>
        <dbReference type="Proteomes" id="UP000092124"/>
    </source>
</evidence>
<accession>A0A1A6GKC5</accession>
<sequence length="71" mass="8215">SYKNTIKFHASIVFVIDQRSDHVMEAFLNVFDQYSKLVIDIPLVEYLVKCTVCTIISELVSIQDYPTTGEW</sequence>
<name>A0A1A6GKC5_NEOLE</name>
<keyword evidence="2" id="KW-1185">Reference proteome</keyword>
<proteinExistence type="predicted"/>
<dbReference type="Proteomes" id="UP000092124">
    <property type="component" value="Unassembled WGS sequence"/>
</dbReference>
<dbReference type="STRING" id="56216.A0A1A6GKC5"/>
<dbReference type="AlphaFoldDB" id="A0A1A6GKC5"/>
<dbReference type="EMBL" id="LZPO01087313">
    <property type="protein sequence ID" value="OBS66319.1"/>
    <property type="molecule type" value="Genomic_DNA"/>
</dbReference>
<evidence type="ECO:0000313" key="1">
    <source>
        <dbReference type="EMBL" id="OBS66319.1"/>
    </source>
</evidence>
<comment type="caution">
    <text evidence="1">The sequence shown here is derived from an EMBL/GenBank/DDBJ whole genome shotgun (WGS) entry which is preliminary data.</text>
</comment>
<protein>
    <submittedName>
        <fullName evidence="1">Uncharacterized protein</fullName>
    </submittedName>
</protein>